<evidence type="ECO:0000313" key="3">
    <source>
        <dbReference type="Proteomes" id="UP001549167"/>
    </source>
</evidence>
<dbReference type="InterPro" id="IPR021729">
    <property type="entry name" value="DUF3298"/>
</dbReference>
<dbReference type="InterPro" id="IPR037126">
    <property type="entry name" value="PdaC/RsiV-like_sf"/>
</dbReference>
<dbReference type="RefSeq" id="WP_354220684.1">
    <property type="nucleotide sequence ID" value="NZ_JBEPMX010000010.1"/>
</dbReference>
<feature type="domain" description="DUF3298" evidence="1">
    <location>
        <begin position="160"/>
        <end position="239"/>
    </location>
</feature>
<protein>
    <recommendedName>
        <fullName evidence="1">DUF3298 domain-containing protein</fullName>
    </recommendedName>
</protein>
<dbReference type="Proteomes" id="UP001549167">
    <property type="component" value="Unassembled WGS sequence"/>
</dbReference>
<accession>A0ABV2KWA5</accession>
<evidence type="ECO:0000313" key="2">
    <source>
        <dbReference type="EMBL" id="MET3683871.1"/>
    </source>
</evidence>
<organism evidence="2 3">
    <name type="scientific">Alkalibacillus flavidus</name>
    <dbReference type="NCBI Taxonomy" id="546021"/>
    <lineage>
        <taxon>Bacteria</taxon>
        <taxon>Bacillati</taxon>
        <taxon>Bacillota</taxon>
        <taxon>Bacilli</taxon>
        <taxon>Bacillales</taxon>
        <taxon>Bacillaceae</taxon>
        <taxon>Alkalibacillus</taxon>
    </lineage>
</organism>
<dbReference type="Gene3D" id="3.90.640.20">
    <property type="entry name" value="Heat-shock cognate protein, ATPase"/>
    <property type="match status" value="1"/>
</dbReference>
<dbReference type="EMBL" id="JBEPMX010000010">
    <property type="protein sequence ID" value="MET3683871.1"/>
    <property type="molecule type" value="Genomic_DNA"/>
</dbReference>
<sequence>MKQKPFRYFLLALAISYIVGLVLFAPNNEESQSVHAVLEDGETDHTTYPDIQLRTISKQESDYTLYVQTPVFQSDSLNQFFGDYVEQVMNQFFHGVDVRKRLDDDVPADLKLTVELGEAGQGLYAVRFHEESYTGGATIKQSVKSWMVDLDAGELLDRETLFSDVDAAKDQAFALIDKQLKTSEQYQDYLLEAELDGWLAQTDYHFTNMYIDDGQVVFHFNPYQVASGAAGMPEVIVPIQQFESLIKEKWLDRLEIDDEAGFDFYM</sequence>
<gene>
    <name evidence="2" type="ORF">ABID56_001987</name>
</gene>
<dbReference type="Gene3D" id="3.30.565.40">
    <property type="entry name" value="Fervidobacterium nodosum Rt17-B1 like"/>
    <property type="match status" value="1"/>
</dbReference>
<name>A0ABV2KWA5_9BACI</name>
<proteinExistence type="predicted"/>
<keyword evidence="3" id="KW-1185">Reference proteome</keyword>
<evidence type="ECO:0000259" key="1">
    <source>
        <dbReference type="Pfam" id="PF11738"/>
    </source>
</evidence>
<reference evidence="2 3" key="1">
    <citation type="submission" date="2024-06" db="EMBL/GenBank/DDBJ databases">
        <title>Genomic Encyclopedia of Type Strains, Phase IV (KMG-IV): sequencing the most valuable type-strain genomes for metagenomic binning, comparative biology and taxonomic classification.</title>
        <authorList>
            <person name="Goeker M."/>
        </authorList>
    </citation>
    <scope>NUCLEOTIDE SEQUENCE [LARGE SCALE GENOMIC DNA]</scope>
    <source>
        <strain evidence="2 3">DSM 23520</strain>
    </source>
</reference>
<dbReference type="Pfam" id="PF11738">
    <property type="entry name" value="DUF3298"/>
    <property type="match status" value="1"/>
</dbReference>
<comment type="caution">
    <text evidence="2">The sequence shown here is derived from an EMBL/GenBank/DDBJ whole genome shotgun (WGS) entry which is preliminary data.</text>
</comment>